<evidence type="ECO:0000256" key="3">
    <source>
        <dbReference type="ARBA" id="ARBA00022786"/>
    </source>
</evidence>
<comment type="caution">
    <text evidence="6">The sequence shown here is derived from an EMBL/GenBank/DDBJ whole genome shotgun (WGS) entry which is preliminary data.</text>
</comment>
<protein>
    <submittedName>
        <fullName evidence="6">Vegetative incompatibility protein HET-E-1</fullName>
    </submittedName>
</protein>
<gene>
    <name evidence="6" type="ORF">PENSUB_2205</name>
</gene>
<dbReference type="PROSITE" id="PS00678">
    <property type="entry name" value="WD_REPEATS_1"/>
    <property type="match status" value="2"/>
</dbReference>
<dbReference type="InterPro" id="IPR027417">
    <property type="entry name" value="P-loop_NTPase"/>
</dbReference>
<dbReference type="GO" id="GO:0000209">
    <property type="term" value="P:protein polyubiquitination"/>
    <property type="evidence" value="ECO:0007669"/>
    <property type="project" value="TreeGrafter"/>
</dbReference>
<feature type="repeat" description="WD" evidence="4">
    <location>
        <begin position="607"/>
        <end position="648"/>
    </location>
</feature>
<dbReference type="InterPro" id="IPR051983">
    <property type="entry name" value="WSB_SOCS-box_domain"/>
</dbReference>
<dbReference type="Pfam" id="PF24883">
    <property type="entry name" value="NPHP3_N"/>
    <property type="match status" value="1"/>
</dbReference>
<sequence>MDGLSTTSSIIAVLDLTAKIARLLFKFSKEVKAAKSDIEILQGELDRLSIILGGGRELLESPSGAKLQTSQHLRTNLYGCSSQLSEIEARLTKKLNGGGSRMMSRFGLRSLTWPFESGEVNGIVRTLERYRDTLSAARTIDQTTGSGHGSDRHSSQLPTVNGAAFDSHDDEHDSRCHPKTRVALRQQIIDWAEARESESIFWLNGTAGTGKSTVSRTVARIFSDKGILGASFFFKRGERDRGNVVRLFTTLASQLAIKVPGIASHISNAVDGDPMIVNKTLRAQFEKLILKPLESLKPSITRTVVLVIDALGECDRDDDIRVFIHLISLGRSLESVQLRAFLTSRPELPVRLGFKSIHGKYQDLILHEIPKPIISHDIAAFLNYELTRIKEDYNNITPSELQLSEGWPGSQSMDALVHMAVPLFIFAATVCRFIGDPAWSDPAGQLAKILEYQDRFPESELDKLDATYRLILDQLNVGLIDPAKRENNPFWISEDASHEMIAMRCLRLLSSGDHLKEDICGLKISGAARAHVPVITIHAALQAHIRYACSYWVYHLEKSGNNITDNHEAMKFLEKYFLQWLEALSLLGKISESISMIRSLQKLVQTLEGHKGQVSTVIFSPDGRTLASASHDLTIRVWDTATGEEKQILTGHAGPITGITFTNDGKRLVSVARDKAFRVWDPITGEEYQKITHKLTARDAAFSPNTDMVALESLESRTDCWTFPECENISARYGENIKRIVFSPDGETVATLRGGVPGAAIHDRRMGDIVRHINGTTGWVRAITYFPNSKLCATANSVNGIQVWDIATGEVKQELGGPALSVRRLMVSPDSKVIALVTKDKLVRIWNLVTGQEMKIFSGKKRWTGSLDSIVTLMTFSNTSETVIASDGNSVLIYDLAEDQMRYLHDFIYPDFIINKDKVYVFRNFVIAAISMSPDEKLIALLSSDSTIWIYHVVTGRGQKLSPRTGAARTSLRFTSNGNS</sequence>
<dbReference type="PROSITE" id="PS50294">
    <property type="entry name" value="WD_REPEATS_REGION"/>
    <property type="match status" value="2"/>
</dbReference>
<reference evidence="6 7" key="1">
    <citation type="submission" date="2016-10" db="EMBL/GenBank/DDBJ databases">
        <title>Genome sequence of the ascomycete fungus Penicillium subrubescens.</title>
        <authorList>
            <person name="De Vries R.P."/>
            <person name="Peng M."/>
            <person name="Dilokpimol A."/>
            <person name="Hilden K."/>
            <person name="Makela M.R."/>
            <person name="Grigoriev I."/>
            <person name="Riley R."/>
            <person name="Granchi Z."/>
        </authorList>
    </citation>
    <scope>NUCLEOTIDE SEQUENCE [LARGE SCALE GENOMIC DNA]</scope>
    <source>
        <strain evidence="6 7">CBS 132785</strain>
    </source>
</reference>
<dbReference type="InterPro" id="IPR015943">
    <property type="entry name" value="WD40/YVTN_repeat-like_dom_sf"/>
</dbReference>
<dbReference type="Gene3D" id="3.40.50.300">
    <property type="entry name" value="P-loop containing nucleotide triphosphate hydrolases"/>
    <property type="match status" value="1"/>
</dbReference>
<dbReference type="PANTHER" id="PTHR15622">
    <property type="entry name" value="WD40 REPEAT PROTEIN"/>
    <property type="match status" value="1"/>
</dbReference>
<dbReference type="STRING" id="1316194.A0A1Q5URQ2"/>
<dbReference type="SUPFAM" id="SSF52540">
    <property type="entry name" value="P-loop containing nucleoside triphosphate hydrolases"/>
    <property type="match status" value="1"/>
</dbReference>
<keyword evidence="3" id="KW-0833">Ubl conjugation pathway</keyword>
<evidence type="ECO:0000256" key="4">
    <source>
        <dbReference type="PROSITE-ProRule" id="PRU00221"/>
    </source>
</evidence>
<accession>A0A1Q5URQ2</accession>
<dbReference type="InterPro" id="IPR019775">
    <property type="entry name" value="WD40_repeat_CS"/>
</dbReference>
<dbReference type="Gene3D" id="2.130.10.10">
    <property type="entry name" value="YVTN repeat-like/Quinoprotein amine dehydrogenase"/>
    <property type="match status" value="2"/>
</dbReference>
<dbReference type="SUPFAM" id="SSF50978">
    <property type="entry name" value="WD40 repeat-like"/>
    <property type="match status" value="1"/>
</dbReference>
<evidence type="ECO:0000256" key="2">
    <source>
        <dbReference type="ARBA" id="ARBA00022737"/>
    </source>
</evidence>
<feature type="repeat" description="WD" evidence="4">
    <location>
        <begin position="773"/>
        <end position="814"/>
    </location>
</feature>
<keyword evidence="2" id="KW-0677">Repeat</keyword>
<dbReference type="Pfam" id="PF00400">
    <property type="entry name" value="WD40"/>
    <property type="match status" value="2"/>
</dbReference>
<dbReference type="PROSITE" id="PS50082">
    <property type="entry name" value="WD_REPEATS_2"/>
    <property type="match status" value="4"/>
</dbReference>
<dbReference type="AlphaFoldDB" id="A0A1Q5URQ2"/>
<dbReference type="Proteomes" id="UP000186955">
    <property type="component" value="Unassembled WGS sequence"/>
</dbReference>
<dbReference type="SMART" id="SM00320">
    <property type="entry name" value="WD40"/>
    <property type="match status" value="6"/>
</dbReference>
<evidence type="ECO:0000313" key="7">
    <source>
        <dbReference type="Proteomes" id="UP000186955"/>
    </source>
</evidence>
<dbReference type="InterPro" id="IPR036322">
    <property type="entry name" value="WD40_repeat_dom_sf"/>
</dbReference>
<feature type="repeat" description="WD" evidence="4">
    <location>
        <begin position="815"/>
        <end position="856"/>
    </location>
</feature>
<dbReference type="InterPro" id="IPR001680">
    <property type="entry name" value="WD40_rpt"/>
</dbReference>
<organism evidence="6 7">
    <name type="scientific">Penicillium subrubescens</name>
    <dbReference type="NCBI Taxonomy" id="1316194"/>
    <lineage>
        <taxon>Eukaryota</taxon>
        <taxon>Fungi</taxon>
        <taxon>Dikarya</taxon>
        <taxon>Ascomycota</taxon>
        <taxon>Pezizomycotina</taxon>
        <taxon>Eurotiomycetes</taxon>
        <taxon>Eurotiomycetidae</taxon>
        <taxon>Eurotiales</taxon>
        <taxon>Aspergillaceae</taxon>
        <taxon>Penicillium</taxon>
    </lineage>
</organism>
<dbReference type="InterPro" id="IPR056884">
    <property type="entry name" value="NPHP3-like_N"/>
</dbReference>
<dbReference type="EMBL" id="MNBE01000023">
    <property type="protein sequence ID" value="OKP15163.1"/>
    <property type="molecule type" value="Genomic_DNA"/>
</dbReference>
<evidence type="ECO:0000259" key="5">
    <source>
        <dbReference type="Pfam" id="PF24883"/>
    </source>
</evidence>
<evidence type="ECO:0000313" key="6">
    <source>
        <dbReference type="EMBL" id="OKP15163.1"/>
    </source>
</evidence>
<dbReference type="CDD" id="cd00200">
    <property type="entry name" value="WD40"/>
    <property type="match status" value="1"/>
</dbReference>
<name>A0A1Q5URQ2_9EURO</name>
<keyword evidence="1 4" id="KW-0853">WD repeat</keyword>
<dbReference type="PANTHER" id="PTHR15622:SF2">
    <property type="entry name" value="U4_U6 SMALL NUCLEAR RIBONUCLEOPROTEIN PRP4"/>
    <property type="match status" value="1"/>
</dbReference>
<feature type="domain" description="Nephrocystin 3-like N-terminal" evidence="5">
    <location>
        <begin position="186"/>
        <end position="345"/>
    </location>
</feature>
<feature type="repeat" description="WD" evidence="4">
    <location>
        <begin position="649"/>
        <end position="690"/>
    </location>
</feature>
<proteinExistence type="predicted"/>
<evidence type="ECO:0000256" key="1">
    <source>
        <dbReference type="ARBA" id="ARBA00022574"/>
    </source>
</evidence>
<keyword evidence="7" id="KW-1185">Reference proteome</keyword>